<evidence type="ECO:0000313" key="2">
    <source>
        <dbReference type="EMBL" id="QLJ52710.1"/>
    </source>
</evidence>
<dbReference type="AlphaFoldDB" id="A0A7D5XJK0"/>
<evidence type="ECO:0000313" key="3">
    <source>
        <dbReference type="Proteomes" id="UP000510821"/>
    </source>
</evidence>
<proteinExistence type="predicted"/>
<gene>
    <name evidence="2" type="ORF">Sv326_0535</name>
</gene>
<keyword evidence="1" id="KW-0472">Membrane</keyword>
<evidence type="ECO:0008006" key="4">
    <source>
        <dbReference type="Google" id="ProtNLM"/>
    </source>
</evidence>
<dbReference type="EMBL" id="CP058998">
    <property type="protein sequence ID" value="QLJ52710.1"/>
    <property type="molecule type" value="Genomic_DNA"/>
</dbReference>
<dbReference type="Proteomes" id="UP000510821">
    <property type="component" value="Chromosome"/>
</dbReference>
<reference evidence="3" key="1">
    <citation type="submission" date="2020-07" db="EMBL/GenBank/DDBJ databases">
        <title>Metabolic diversity and evolutionary history of the archaeal phylum ###Micrarchaeota### uncovered from a freshwater lake metagenome.</title>
        <authorList>
            <person name="Kadnikov V.V."/>
            <person name="Savvichev A.S."/>
            <person name="Mardanov A.V."/>
            <person name="Beletsky A.V."/>
            <person name="Chupakov A.V."/>
            <person name="Kokryatskaya N.M."/>
            <person name="Pimenov N.V."/>
            <person name="Ravin N.V."/>
        </authorList>
    </citation>
    <scope>NUCLEOTIDE SEQUENCE [LARGE SCALE GENOMIC DNA]</scope>
</reference>
<keyword evidence="1" id="KW-1133">Transmembrane helix</keyword>
<sequence>MRKEALFLALLALVAVASADVQITAYSVLPTTLKPGVTGSASITVYNPSTSSLSGVVIYQGGEQFTFTSSRVQLGDLGSLGSTVITIPFLIKDSVTPGIYNLKLDAFWTEGGSSYTKTFSIPISVTNPPIFRFSFTLLKPITPGESFTVDGQIKNEGGSISKVVLTVNSTFFFFDQISQVSLNELATGQNVSFKLPIVASASVSSGVQSIPLAVAYRDPLGAEQYTSITITPVNVVKSSVDFLVDARSEKSVIEPGEKTKLFVNLTNNGNSNAYSAKVTVSSTSAYFTSLGQSERYAELIQPDSKKQMEFEIGVSGSAPAGYYPLTITINYLNVNGETQTAIQKQVGVEVGGTPEISITPNTSPAPISPGGKYSLSMQFSNTGNINVRALEVSVTSEYFEILDSPKSYIGSLNVDDYTSVQYTTYSKSDLKPGTYPLHVSMRCKDAYNTEYNITQDVMLEIVSSDIAALTQTPAGMGLASIFMIVVVVGAVGYFVYRRYFKKKAK</sequence>
<dbReference type="PANTHER" id="PTHR35902">
    <property type="entry name" value="S-LAYER DOMAIN-LIKE PROTEIN-RELATED"/>
    <property type="match status" value="1"/>
</dbReference>
<feature type="transmembrane region" description="Helical" evidence="1">
    <location>
        <begin position="474"/>
        <end position="496"/>
    </location>
</feature>
<name>A0A7D5XJK0_FERL1</name>
<dbReference type="KEGG" id="flt:Sv326_0535"/>
<evidence type="ECO:0000256" key="1">
    <source>
        <dbReference type="SAM" id="Phobius"/>
    </source>
</evidence>
<protein>
    <recommendedName>
        <fullName evidence="4">CARDB domain-containing protein</fullName>
    </recommendedName>
</protein>
<organism evidence="2 3">
    <name type="scientific">Fermentimicrarchaeum limneticum</name>
    <dbReference type="NCBI Taxonomy" id="2795018"/>
    <lineage>
        <taxon>Archaea</taxon>
        <taxon>Candidatus Micrarchaeota</taxon>
        <taxon>Candidatus Fermentimicrarchaeales</taxon>
        <taxon>Candidatus Fermentimicrarchaeaceae</taxon>
        <taxon>Candidatus Fermentimicrarchaeum</taxon>
    </lineage>
</organism>
<keyword evidence="1" id="KW-0812">Transmembrane</keyword>
<accession>A0A7D5XJK0</accession>